<dbReference type="RefSeq" id="WP_305169542.1">
    <property type="nucleotide sequence ID" value="NZ_JAUUUU010000001.1"/>
</dbReference>
<dbReference type="Gene3D" id="2.70.70.10">
    <property type="entry name" value="Glucose Permease (Domain IIA)"/>
    <property type="match status" value="1"/>
</dbReference>
<feature type="domain" description="M23ase beta-sheet core" evidence="2">
    <location>
        <begin position="205"/>
        <end position="298"/>
    </location>
</feature>
<dbReference type="Proteomes" id="UP001178354">
    <property type="component" value="Unassembled WGS sequence"/>
</dbReference>
<dbReference type="InterPro" id="IPR016047">
    <property type="entry name" value="M23ase_b-sheet_dom"/>
</dbReference>
<gene>
    <name evidence="3" type="ORF">Q8A57_03505</name>
</gene>
<protein>
    <submittedName>
        <fullName evidence="3">Peptidoglycan DD-metalloendopeptidase family protein</fullName>
    </submittedName>
</protein>
<dbReference type="CDD" id="cd12797">
    <property type="entry name" value="M23_peptidase"/>
    <property type="match status" value="1"/>
</dbReference>
<evidence type="ECO:0000256" key="1">
    <source>
        <dbReference type="SAM" id="Coils"/>
    </source>
</evidence>
<keyword evidence="1" id="KW-0175">Coiled coil</keyword>
<feature type="coiled-coil region" evidence="1">
    <location>
        <begin position="57"/>
        <end position="95"/>
    </location>
</feature>
<dbReference type="EMBL" id="JAUUUU010000001">
    <property type="protein sequence ID" value="MDP1520027.1"/>
    <property type="molecule type" value="Genomic_DNA"/>
</dbReference>
<dbReference type="AlphaFoldDB" id="A0AAW8B2A3"/>
<reference evidence="3" key="1">
    <citation type="journal article" date="2010" name="Int. J. Syst. Evol. Microbiol.">
        <title>Porticoccus litoralis gen. nov., sp. nov., a gammaproteobacterium isolated from the Yellow Sea.</title>
        <authorList>
            <person name="Oh H.M."/>
            <person name="Kim H."/>
            <person name="Kim K.M."/>
            <person name="Min G.S."/>
            <person name="Cho J.C."/>
        </authorList>
    </citation>
    <scope>NUCLEOTIDE SEQUENCE</scope>
    <source>
        <strain evidence="3">DSM 25064</strain>
    </source>
</reference>
<dbReference type="PANTHER" id="PTHR21666">
    <property type="entry name" value="PEPTIDASE-RELATED"/>
    <property type="match status" value="1"/>
</dbReference>
<sequence length="307" mass="33755">MKIIFISNRKGTTRSMVLSNWAKALLSLCLLGLPISGGILIGSLLASGNHPIDITLINSMRQELEQQQSELDLGREDAQQKVKAITLKLAEFQARLVRLDALGERLSEVAGLEDGEFDFGQQPAVGGPEQDSLQSYQHTELEALFQQLEEQLDSRESQLGILESLMMDRNVQRQSAVTGRPIKKGWLSSRFGRRTDPFTGHRAWHNGVDFAGKAGSEIIAVAAGVVTWSGERNGYGQMVELDHGEGYATRYAHNSENLVKVGDVVKKGEVVALMGSSGRSTGPHVHFEVYKNGRAVDPASYIRRTIR</sequence>
<dbReference type="FunFam" id="2.70.70.10:FF:000006">
    <property type="entry name" value="M23 family peptidase"/>
    <property type="match status" value="1"/>
</dbReference>
<keyword evidence="4" id="KW-1185">Reference proteome</keyword>
<evidence type="ECO:0000313" key="4">
    <source>
        <dbReference type="Proteomes" id="UP001178354"/>
    </source>
</evidence>
<dbReference type="SUPFAM" id="SSF51261">
    <property type="entry name" value="Duplicated hybrid motif"/>
    <property type="match status" value="1"/>
</dbReference>
<dbReference type="GO" id="GO:0004222">
    <property type="term" value="F:metalloendopeptidase activity"/>
    <property type="evidence" value="ECO:0007669"/>
    <property type="project" value="TreeGrafter"/>
</dbReference>
<dbReference type="PANTHER" id="PTHR21666:SF291">
    <property type="entry name" value="STAGE II SPORULATION PROTEIN Q"/>
    <property type="match status" value="1"/>
</dbReference>
<organism evidence="3 4">
    <name type="scientific">Porticoccus litoralis</name>
    <dbReference type="NCBI Taxonomy" id="434086"/>
    <lineage>
        <taxon>Bacteria</taxon>
        <taxon>Pseudomonadati</taxon>
        <taxon>Pseudomonadota</taxon>
        <taxon>Gammaproteobacteria</taxon>
        <taxon>Cellvibrionales</taxon>
        <taxon>Porticoccaceae</taxon>
        <taxon>Porticoccus</taxon>
    </lineage>
</organism>
<evidence type="ECO:0000259" key="2">
    <source>
        <dbReference type="Pfam" id="PF01551"/>
    </source>
</evidence>
<name>A0AAW8B2A3_9GAMM</name>
<feature type="coiled-coil region" evidence="1">
    <location>
        <begin position="138"/>
        <end position="165"/>
    </location>
</feature>
<dbReference type="InterPro" id="IPR050570">
    <property type="entry name" value="Cell_wall_metabolism_enzyme"/>
</dbReference>
<dbReference type="Pfam" id="PF01551">
    <property type="entry name" value="Peptidase_M23"/>
    <property type="match status" value="1"/>
</dbReference>
<evidence type="ECO:0000313" key="3">
    <source>
        <dbReference type="EMBL" id="MDP1520027.1"/>
    </source>
</evidence>
<comment type="caution">
    <text evidence="3">The sequence shown here is derived from an EMBL/GenBank/DDBJ whole genome shotgun (WGS) entry which is preliminary data.</text>
</comment>
<dbReference type="InterPro" id="IPR011055">
    <property type="entry name" value="Dup_hybrid_motif"/>
</dbReference>
<proteinExistence type="predicted"/>
<reference evidence="3" key="2">
    <citation type="submission" date="2023-08" db="EMBL/GenBank/DDBJ databases">
        <authorList>
            <person name="Luo J."/>
        </authorList>
    </citation>
    <scope>NUCLEOTIDE SEQUENCE</scope>
    <source>
        <strain evidence="3">DSM 25064</strain>
    </source>
</reference>
<accession>A0AAW8B2A3</accession>